<dbReference type="Pfam" id="PF00126">
    <property type="entry name" value="HTH_1"/>
    <property type="match status" value="1"/>
</dbReference>
<evidence type="ECO:0000256" key="1">
    <source>
        <dbReference type="ARBA" id="ARBA00009437"/>
    </source>
</evidence>
<dbReference type="Proteomes" id="UP000286482">
    <property type="component" value="Unassembled WGS sequence"/>
</dbReference>
<evidence type="ECO:0000259" key="5">
    <source>
        <dbReference type="PROSITE" id="PS50931"/>
    </source>
</evidence>
<dbReference type="SUPFAM" id="SSF46785">
    <property type="entry name" value="Winged helix' DNA-binding domain"/>
    <property type="match status" value="1"/>
</dbReference>
<dbReference type="Gene3D" id="3.40.190.10">
    <property type="entry name" value="Periplasmic binding protein-like II"/>
    <property type="match status" value="2"/>
</dbReference>
<dbReference type="InterPro" id="IPR050389">
    <property type="entry name" value="LysR-type_TF"/>
</dbReference>
<dbReference type="AlphaFoldDB" id="A0A420EH23"/>
<keyword evidence="3" id="KW-0238">DNA-binding</keyword>
<dbReference type="InterPro" id="IPR005119">
    <property type="entry name" value="LysR_subst-bd"/>
</dbReference>
<keyword evidence="2" id="KW-0805">Transcription regulation</keyword>
<evidence type="ECO:0000313" key="6">
    <source>
        <dbReference type="EMBL" id="RKF19964.1"/>
    </source>
</evidence>
<dbReference type="Gene3D" id="1.10.10.10">
    <property type="entry name" value="Winged helix-like DNA-binding domain superfamily/Winged helix DNA-binding domain"/>
    <property type="match status" value="1"/>
</dbReference>
<evidence type="ECO:0000256" key="2">
    <source>
        <dbReference type="ARBA" id="ARBA00023015"/>
    </source>
</evidence>
<dbReference type="PROSITE" id="PS50931">
    <property type="entry name" value="HTH_LYSR"/>
    <property type="match status" value="1"/>
</dbReference>
<dbReference type="PRINTS" id="PR00039">
    <property type="entry name" value="HTHLYSR"/>
</dbReference>
<dbReference type="PANTHER" id="PTHR30118:SF15">
    <property type="entry name" value="TRANSCRIPTIONAL REGULATORY PROTEIN"/>
    <property type="match status" value="1"/>
</dbReference>
<organism evidence="6 7">
    <name type="scientific">Alginatibacterium sediminis</name>
    <dbReference type="NCBI Taxonomy" id="2164068"/>
    <lineage>
        <taxon>Bacteria</taxon>
        <taxon>Pseudomonadati</taxon>
        <taxon>Pseudomonadota</taxon>
        <taxon>Gammaproteobacteria</taxon>
        <taxon>Alteromonadales</taxon>
        <taxon>Alteromonadaceae</taxon>
        <taxon>Alginatibacterium</taxon>
    </lineage>
</organism>
<comment type="similarity">
    <text evidence="1">Belongs to the LysR transcriptional regulatory family.</text>
</comment>
<dbReference type="PANTHER" id="PTHR30118">
    <property type="entry name" value="HTH-TYPE TRANSCRIPTIONAL REGULATOR LEUO-RELATED"/>
    <property type="match status" value="1"/>
</dbReference>
<dbReference type="RefSeq" id="WP_120353968.1">
    <property type="nucleotide sequence ID" value="NZ_RAQO01000004.1"/>
</dbReference>
<dbReference type="GO" id="GO:0003700">
    <property type="term" value="F:DNA-binding transcription factor activity"/>
    <property type="evidence" value="ECO:0007669"/>
    <property type="project" value="InterPro"/>
</dbReference>
<dbReference type="GO" id="GO:0003677">
    <property type="term" value="F:DNA binding"/>
    <property type="evidence" value="ECO:0007669"/>
    <property type="project" value="UniProtKB-KW"/>
</dbReference>
<name>A0A420EH23_9ALTE</name>
<comment type="caution">
    <text evidence="6">The sequence shown here is derived from an EMBL/GenBank/DDBJ whole genome shotgun (WGS) entry which is preliminary data.</text>
</comment>
<dbReference type="InterPro" id="IPR036388">
    <property type="entry name" value="WH-like_DNA-bd_sf"/>
</dbReference>
<evidence type="ECO:0000256" key="4">
    <source>
        <dbReference type="ARBA" id="ARBA00023163"/>
    </source>
</evidence>
<keyword evidence="4" id="KW-0804">Transcription</keyword>
<gene>
    <name evidence="6" type="ORF">DBZ36_05800</name>
</gene>
<dbReference type="SUPFAM" id="SSF53850">
    <property type="entry name" value="Periplasmic binding protein-like II"/>
    <property type="match status" value="1"/>
</dbReference>
<evidence type="ECO:0000256" key="3">
    <source>
        <dbReference type="ARBA" id="ARBA00023125"/>
    </source>
</evidence>
<protein>
    <submittedName>
        <fullName evidence="6">LysR family transcriptional regulator</fullName>
    </submittedName>
</protein>
<dbReference type="InterPro" id="IPR036390">
    <property type="entry name" value="WH_DNA-bd_sf"/>
</dbReference>
<dbReference type="InterPro" id="IPR000847">
    <property type="entry name" value="LysR_HTH_N"/>
</dbReference>
<accession>A0A420EH23</accession>
<reference evidence="6 7" key="1">
    <citation type="submission" date="2018-09" db="EMBL/GenBank/DDBJ databases">
        <authorList>
            <person name="Wang Z."/>
        </authorList>
    </citation>
    <scope>NUCLEOTIDE SEQUENCE [LARGE SCALE GENOMIC DNA]</scope>
    <source>
        <strain evidence="6 7">ALS 81</strain>
    </source>
</reference>
<dbReference type="Pfam" id="PF03466">
    <property type="entry name" value="LysR_substrate"/>
    <property type="match status" value="1"/>
</dbReference>
<sequence>MATLPCATNYFELNSIQIIQACDCVSSMEKDYNLLHVLVVLFQTKQTVAAARKLQISQPSVSSMLKKLRVQFADELFVRNKNMLEPTPKCNELMDRIPQLLEMMDGLYETSGSWDVSQMRGEITLVFPTTLMAPVAPSLLAELNQRAPDLTVNCISWGSDTINHLEAGGNIWAVGYLPMETNKNVMQRPLPSDRFILVKRAGHPLTTNDLQSVLRHPICLSVIPGYIEASKAEMLIKKHKLDKSISVRTSDSALMLELIKSTNTIGVMSHRIDSTLPKQFETMPLPKELKNDTFQRGVSLFYHASNRHAPFTQWLFTQLDQQMRQKD</sequence>
<feature type="domain" description="HTH lysR-type" evidence="5">
    <location>
        <begin position="31"/>
        <end position="87"/>
    </location>
</feature>
<dbReference type="OrthoDB" id="6395715at2"/>
<evidence type="ECO:0000313" key="7">
    <source>
        <dbReference type="Proteomes" id="UP000286482"/>
    </source>
</evidence>
<keyword evidence="7" id="KW-1185">Reference proteome</keyword>
<dbReference type="EMBL" id="RAQO01000004">
    <property type="protein sequence ID" value="RKF19964.1"/>
    <property type="molecule type" value="Genomic_DNA"/>
</dbReference>
<proteinExistence type="inferred from homology"/>